<proteinExistence type="predicted"/>
<dbReference type="Proteomes" id="UP001165041">
    <property type="component" value="Unassembled WGS sequence"/>
</dbReference>
<comment type="caution">
    <text evidence="1">The sequence shown here is derived from an EMBL/GenBank/DDBJ whole genome shotgun (WGS) entry which is preliminary data.</text>
</comment>
<dbReference type="EMBL" id="BSSA01000025">
    <property type="protein sequence ID" value="GLW73407.1"/>
    <property type="molecule type" value="Genomic_DNA"/>
</dbReference>
<gene>
    <name evidence="1" type="ORF">Kpho02_57060</name>
</gene>
<dbReference type="AlphaFoldDB" id="A0A9W6QF80"/>
<accession>A0A9W6QF80</accession>
<dbReference type="RefSeq" id="WP_285739054.1">
    <property type="nucleotide sequence ID" value="NZ_BSSA01000025.1"/>
</dbReference>
<protein>
    <submittedName>
        <fullName evidence="1">Uncharacterized protein</fullName>
    </submittedName>
</protein>
<name>A0A9W6QF80_9ACTN</name>
<reference evidence="1" key="1">
    <citation type="submission" date="2023-02" db="EMBL/GenBank/DDBJ databases">
        <title>Kitasatospora phosalacinea NBRC 14627.</title>
        <authorList>
            <person name="Ichikawa N."/>
            <person name="Sato H."/>
            <person name="Tonouchi N."/>
        </authorList>
    </citation>
    <scope>NUCLEOTIDE SEQUENCE</scope>
    <source>
        <strain evidence="1">NBRC 14627</strain>
    </source>
</reference>
<sequence>MAGVWVPADGSARWFVVPHGTDQRLLVERRIQHALPAYVPGTLTRARSTLVRDPALATNTEARLV</sequence>
<evidence type="ECO:0000313" key="1">
    <source>
        <dbReference type="EMBL" id="GLW73407.1"/>
    </source>
</evidence>
<organism evidence="1 2">
    <name type="scientific">Kitasatospora phosalacinea</name>
    <dbReference type="NCBI Taxonomy" id="2065"/>
    <lineage>
        <taxon>Bacteria</taxon>
        <taxon>Bacillati</taxon>
        <taxon>Actinomycetota</taxon>
        <taxon>Actinomycetes</taxon>
        <taxon>Kitasatosporales</taxon>
        <taxon>Streptomycetaceae</taxon>
        <taxon>Kitasatospora</taxon>
    </lineage>
</organism>
<evidence type="ECO:0000313" key="2">
    <source>
        <dbReference type="Proteomes" id="UP001165041"/>
    </source>
</evidence>